<feature type="transmembrane region" description="Helical" evidence="1">
    <location>
        <begin position="145"/>
        <end position="176"/>
    </location>
</feature>
<reference evidence="2" key="1">
    <citation type="journal article" date="2015" name="BMC Genomics">
        <title>Comparative genomics of Fructobacillus spp. and Leuconostoc spp. reveals niche-specific evolution of Fructobacillus spp.</title>
        <authorList>
            <person name="Endo A."/>
            <person name="Tanizawa Y."/>
            <person name="Tanaka N."/>
            <person name="Maeno S."/>
            <person name="Kumar H."/>
            <person name="Shiwa Y."/>
            <person name="Okada S."/>
            <person name="Yoshikawa H."/>
            <person name="Dicks L."/>
            <person name="Nakagawa J."/>
            <person name="Arita M."/>
        </authorList>
    </citation>
    <scope>NUCLEOTIDE SEQUENCE [LARGE SCALE GENOMIC DNA]</scope>
    <source>
        <strain evidence="2">F214-1</strain>
    </source>
</reference>
<accession>A0A3F3H5A2</accession>
<feature type="transmembrane region" description="Helical" evidence="1">
    <location>
        <begin position="104"/>
        <end position="125"/>
    </location>
</feature>
<keyword evidence="1" id="KW-1133">Transmembrane helix</keyword>
<gene>
    <name evidence="2" type="ORF">FTRO_0110320</name>
</gene>
<dbReference type="EMBL" id="DF968088">
    <property type="protein sequence ID" value="GAP04897.1"/>
    <property type="molecule type" value="Genomic_DNA"/>
</dbReference>
<name>A0A3F3H5A2_9LACO</name>
<sequence>MIKTLRHFIFRLFWFIKNGNKYKQKTIDFSDLEYSSFERIQLSAYLLGAILFQVVNIYQNGEIFNLKGMISSVASFSFASTLLKVNNNYEIYLKNWEERYYISFRFMALGFSVFIFNWCLVWLTLHAEDFVQPLGNSIERCIQKIAVLLANIALSMGWVFSSIGLSFLFINIVILFEKVTKKPKIGKEDRQ</sequence>
<dbReference type="RefSeq" id="WP_059394237.1">
    <property type="nucleotide sequence ID" value="NZ_DF968088.1"/>
</dbReference>
<keyword evidence="1" id="KW-0472">Membrane</keyword>
<dbReference type="STRING" id="709323.GCA_001047135_01460"/>
<evidence type="ECO:0000313" key="2">
    <source>
        <dbReference type="EMBL" id="GAP04897.1"/>
    </source>
</evidence>
<dbReference type="AlphaFoldDB" id="A0A3F3H5A2"/>
<proteinExistence type="predicted"/>
<keyword evidence="1" id="KW-0812">Transmembrane</keyword>
<organism evidence="2">
    <name type="scientific">Fructobacillus tropaeoli</name>
    <dbReference type="NCBI Taxonomy" id="709323"/>
    <lineage>
        <taxon>Bacteria</taxon>
        <taxon>Bacillati</taxon>
        <taxon>Bacillota</taxon>
        <taxon>Bacilli</taxon>
        <taxon>Lactobacillales</taxon>
        <taxon>Lactobacillaceae</taxon>
        <taxon>Fructobacillus</taxon>
    </lineage>
</organism>
<dbReference type="Proteomes" id="UP000064514">
    <property type="component" value="Unassembled WGS sequence"/>
</dbReference>
<protein>
    <submittedName>
        <fullName evidence="2">ABC transporter, solute-binding protein</fullName>
    </submittedName>
</protein>
<evidence type="ECO:0000256" key="1">
    <source>
        <dbReference type="SAM" id="Phobius"/>
    </source>
</evidence>